<keyword evidence="2" id="KW-1185">Reference proteome</keyword>
<dbReference type="OrthoDB" id="4325998at2"/>
<name>A0A1V4AD84_9ACTN</name>
<accession>A0A1V4AD84</accession>
<sequence>MEESEENDVNTDWVPPQGETLALRVSVVFATGCGTKTFGLRSFRDTERNDIQNELAGWPERPPFALRGKTSQAAGIGLGTAISYIPRLINLAFNLAGPSGEMVREFKGLGEPTEPENETEDFPVIWAAPDTLARTLPWQLDPARRPKDYGTSLALTDRRLIVFGADETREGEPGRATYELWSTPREHIAKAERMPYSGGADIRIHFIDGSWTRFEAREAGRLVEHFRGERRPVTEDALTDAQRERIAELVADPPLKVDRLLGKKLPVEDPPMFDQLPDGSVAAYIAIPLTSGRYAHYAAHYTPSGERFFPEESE</sequence>
<protein>
    <submittedName>
        <fullName evidence="1">Uncharacterized protein</fullName>
    </submittedName>
</protein>
<dbReference type="Proteomes" id="UP000190539">
    <property type="component" value="Unassembled WGS sequence"/>
</dbReference>
<dbReference type="STRING" id="83656.B1H18_08530"/>
<dbReference type="RefSeq" id="WP_077966331.1">
    <property type="nucleotide sequence ID" value="NZ_CP045178.1"/>
</dbReference>
<proteinExistence type="predicted"/>
<dbReference type="AlphaFoldDB" id="A0A1V4AD84"/>
<gene>
    <name evidence="1" type="ORF">B1H18_08530</name>
</gene>
<comment type="caution">
    <text evidence="1">The sequence shown here is derived from an EMBL/GenBank/DDBJ whole genome shotgun (WGS) entry which is preliminary data.</text>
</comment>
<organism evidence="1 2">
    <name type="scientific">Streptomyces tsukubensis</name>
    <dbReference type="NCBI Taxonomy" id="83656"/>
    <lineage>
        <taxon>Bacteria</taxon>
        <taxon>Bacillati</taxon>
        <taxon>Actinomycetota</taxon>
        <taxon>Actinomycetes</taxon>
        <taxon>Kitasatosporales</taxon>
        <taxon>Streptomycetaceae</taxon>
        <taxon>Streptomyces</taxon>
    </lineage>
</organism>
<reference evidence="1 2" key="1">
    <citation type="submission" date="2017-02" db="EMBL/GenBank/DDBJ databases">
        <title>Draft Genome Sequence of Streptomyces tsukubaensis F601, a Producer of the immunosuppressant tacrolimus FK506.</title>
        <authorList>
            <person name="Zong G."/>
            <person name="Zhong C."/>
            <person name="Fu J."/>
            <person name="Qin R."/>
            <person name="Cao G."/>
        </authorList>
    </citation>
    <scope>NUCLEOTIDE SEQUENCE [LARGE SCALE GENOMIC DNA]</scope>
    <source>
        <strain evidence="1 2">F601</strain>
    </source>
</reference>
<evidence type="ECO:0000313" key="1">
    <source>
        <dbReference type="EMBL" id="OON81367.1"/>
    </source>
</evidence>
<dbReference type="EMBL" id="MVFC01000004">
    <property type="protein sequence ID" value="OON81367.1"/>
    <property type="molecule type" value="Genomic_DNA"/>
</dbReference>
<evidence type="ECO:0000313" key="2">
    <source>
        <dbReference type="Proteomes" id="UP000190539"/>
    </source>
</evidence>